<gene>
    <name evidence="10" type="ORF">OM076_29870</name>
</gene>
<protein>
    <recommendedName>
        <fullName evidence="1">non-specific serine/threonine protein kinase</fullName>
        <ecNumber evidence="1">2.7.11.1</ecNumber>
    </recommendedName>
</protein>
<evidence type="ECO:0000256" key="4">
    <source>
        <dbReference type="ARBA" id="ARBA00022741"/>
    </source>
</evidence>
<feature type="compositionally biased region" description="Low complexity" evidence="8">
    <location>
        <begin position="303"/>
        <end position="314"/>
    </location>
</feature>
<keyword evidence="5 10" id="KW-0418">Kinase</keyword>
<evidence type="ECO:0000256" key="8">
    <source>
        <dbReference type="SAM" id="MobiDB-lite"/>
    </source>
</evidence>
<evidence type="ECO:0000256" key="1">
    <source>
        <dbReference type="ARBA" id="ARBA00012513"/>
    </source>
</evidence>
<accession>A0A9X3MZI8</accession>
<proteinExistence type="predicted"/>
<dbReference type="InterPro" id="IPR011009">
    <property type="entry name" value="Kinase-like_dom_sf"/>
</dbReference>
<dbReference type="GO" id="GO:0005524">
    <property type="term" value="F:ATP binding"/>
    <property type="evidence" value="ECO:0007669"/>
    <property type="project" value="UniProtKB-UniRule"/>
</dbReference>
<dbReference type="InterPro" id="IPR000719">
    <property type="entry name" value="Prot_kinase_dom"/>
</dbReference>
<dbReference type="Proteomes" id="UP001149140">
    <property type="component" value="Unassembled WGS sequence"/>
</dbReference>
<dbReference type="Pfam" id="PF00069">
    <property type="entry name" value="Pkinase"/>
    <property type="match status" value="1"/>
</dbReference>
<dbReference type="EC" id="2.7.11.1" evidence="1"/>
<dbReference type="FunFam" id="1.10.510.10:FF:000021">
    <property type="entry name" value="Serine/threonine protein kinase"/>
    <property type="match status" value="1"/>
</dbReference>
<evidence type="ECO:0000256" key="5">
    <source>
        <dbReference type="ARBA" id="ARBA00022777"/>
    </source>
</evidence>
<dbReference type="PROSITE" id="PS00108">
    <property type="entry name" value="PROTEIN_KINASE_ST"/>
    <property type="match status" value="1"/>
</dbReference>
<keyword evidence="2 10" id="KW-0723">Serine/threonine-protein kinase</keyword>
<dbReference type="InterPro" id="IPR008271">
    <property type="entry name" value="Ser/Thr_kinase_AS"/>
</dbReference>
<dbReference type="EMBL" id="JAPDOD010000034">
    <property type="protein sequence ID" value="MDA0164516.1"/>
    <property type="molecule type" value="Genomic_DNA"/>
</dbReference>
<dbReference type="GO" id="GO:0004674">
    <property type="term" value="F:protein serine/threonine kinase activity"/>
    <property type="evidence" value="ECO:0007669"/>
    <property type="project" value="UniProtKB-KW"/>
</dbReference>
<keyword evidence="6 7" id="KW-0067">ATP-binding</keyword>
<dbReference type="InterPro" id="IPR017441">
    <property type="entry name" value="Protein_kinase_ATP_BS"/>
</dbReference>
<dbReference type="PROSITE" id="PS50011">
    <property type="entry name" value="PROTEIN_KINASE_DOM"/>
    <property type="match status" value="1"/>
</dbReference>
<evidence type="ECO:0000256" key="2">
    <source>
        <dbReference type="ARBA" id="ARBA00022527"/>
    </source>
</evidence>
<keyword evidence="3" id="KW-0808">Transferase</keyword>
<keyword evidence="11" id="KW-1185">Reference proteome</keyword>
<reference evidence="10" key="1">
    <citation type="submission" date="2022-10" db="EMBL/GenBank/DDBJ databases">
        <title>The WGS of Solirubrobacter ginsenosidimutans DSM 21036.</title>
        <authorList>
            <person name="Jiang Z."/>
        </authorList>
    </citation>
    <scope>NUCLEOTIDE SEQUENCE</scope>
    <source>
        <strain evidence="10">DSM 21036</strain>
    </source>
</reference>
<dbReference type="PROSITE" id="PS00107">
    <property type="entry name" value="PROTEIN_KINASE_ATP"/>
    <property type="match status" value="1"/>
</dbReference>
<evidence type="ECO:0000313" key="11">
    <source>
        <dbReference type="Proteomes" id="UP001149140"/>
    </source>
</evidence>
<dbReference type="AlphaFoldDB" id="A0A9X3MZI8"/>
<evidence type="ECO:0000313" key="10">
    <source>
        <dbReference type="EMBL" id="MDA0164516.1"/>
    </source>
</evidence>
<comment type="caution">
    <text evidence="10">The sequence shown here is derived from an EMBL/GenBank/DDBJ whole genome shotgun (WGS) entry which is preliminary data.</text>
</comment>
<name>A0A9X3MZI8_9ACTN</name>
<dbReference type="RefSeq" id="WP_270043768.1">
    <property type="nucleotide sequence ID" value="NZ_JAPDOD010000034.1"/>
</dbReference>
<feature type="binding site" evidence="7">
    <location>
        <position position="42"/>
    </location>
    <ligand>
        <name>ATP</name>
        <dbReference type="ChEBI" id="CHEBI:30616"/>
    </ligand>
</feature>
<evidence type="ECO:0000256" key="3">
    <source>
        <dbReference type="ARBA" id="ARBA00022679"/>
    </source>
</evidence>
<dbReference type="SMART" id="SM00220">
    <property type="entry name" value="S_TKc"/>
    <property type="match status" value="1"/>
</dbReference>
<feature type="non-terminal residue" evidence="10">
    <location>
        <position position="314"/>
    </location>
</feature>
<evidence type="ECO:0000259" key="9">
    <source>
        <dbReference type="PROSITE" id="PS50011"/>
    </source>
</evidence>
<dbReference type="Gene3D" id="3.30.200.20">
    <property type="entry name" value="Phosphorylase Kinase, domain 1"/>
    <property type="match status" value="1"/>
</dbReference>
<keyword evidence="4 7" id="KW-0547">Nucleotide-binding</keyword>
<dbReference type="PANTHER" id="PTHR43289">
    <property type="entry name" value="MITOGEN-ACTIVATED PROTEIN KINASE KINASE KINASE 20-RELATED"/>
    <property type="match status" value="1"/>
</dbReference>
<sequence length="314" mass="32771">MGPLEPGTIVAGYRIESLVGRGGMGVVYRASQLALERVVALKVIAPELLDVEDVRRRFLAEARAAASVDHPNVLPVHEAGEDDGVAFIAMRFVAGSDLRSLVRRGGALDPAQAARHVAQAAAALDAIHRAGFVHRDVKPANLLVDPGGHVYLTDFGLAKQVLTGVGGTRTGQWVGTLDYVAPEQIRGGRVDARADVYALGGVLHYALTGRVPFEREGDEAKLWAQLSAPPPVPSTLRRGLRGDFDVVVARAMAKEADERYPSAGDLGRAAQAAVAGTVPTEPERVVARGAAAPDAALTEPGIAADASTPTAATP</sequence>
<feature type="region of interest" description="Disordered" evidence="8">
    <location>
        <begin position="288"/>
        <end position="314"/>
    </location>
</feature>
<dbReference type="SUPFAM" id="SSF56112">
    <property type="entry name" value="Protein kinase-like (PK-like)"/>
    <property type="match status" value="1"/>
</dbReference>
<evidence type="ECO:0000256" key="6">
    <source>
        <dbReference type="ARBA" id="ARBA00022840"/>
    </source>
</evidence>
<feature type="domain" description="Protein kinase" evidence="9">
    <location>
        <begin position="13"/>
        <end position="274"/>
    </location>
</feature>
<dbReference type="PANTHER" id="PTHR43289:SF6">
    <property type="entry name" value="SERINE_THREONINE-PROTEIN KINASE NEKL-3"/>
    <property type="match status" value="1"/>
</dbReference>
<organism evidence="10 11">
    <name type="scientific">Solirubrobacter ginsenosidimutans</name>
    <dbReference type="NCBI Taxonomy" id="490573"/>
    <lineage>
        <taxon>Bacteria</taxon>
        <taxon>Bacillati</taxon>
        <taxon>Actinomycetota</taxon>
        <taxon>Thermoleophilia</taxon>
        <taxon>Solirubrobacterales</taxon>
        <taxon>Solirubrobacteraceae</taxon>
        <taxon>Solirubrobacter</taxon>
    </lineage>
</organism>
<dbReference type="Gene3D" id="1.10.510.10">
    <property type="entry name" value="Transferase(Phosphotransferase) domain 1"/>
    <property type="match status" value="1"/>
</dbReference>
<dbReference type="CDD" id="cd14014">
    <property type="entry name" value="STKc_PknB_like"/>
    <property type="match status" value="1"/>
</dbReference>
<evidence type="ECO:0000256" key="7">
    <source>
        <dbReference type="PROSITE-ProRule" id="PRU10141"/>
    </source>
</evidence>